<feature type="domain" description="DH" evidence="4">
    <location>
        <begin position="245"/>
        <end position="468"/>
    </location>
</feature>
<dbReference type="SMART" id="SM00325">
    <property type="entry name" value="RhoGEF"/>
    <property type="match status" value="1"/>
</dbReference>
<dbReference type="OrthoDB" id="5585231at2759"/>
<organism evidence="5 6">
    <name type="scientific">Trichinella zimbabwensis</name>
    <dbReference type="NCBI Taxonomy" id="268475"/>
    <lineage>
        <taxon>Eukaryota</taxon>
        <taxon>Metazoa</taxon>
        <taxon>Ecdysozoa</taxon>
        <taxon>Nematoda</taxon>
        <taxon>Enoplea</taxon>
        <taxon>Dorylaimia</taxon>
        <taxon>Trichinellida</taxon>
        <taxon>Trichinellidae</taxon>
        <taxon>Trichinella</taxon>
    </lineage>
</organism>
<dbReference type="SUPFAM" id="SSF48065">
    <property type="entry name" value="DBL homology domain (DH-domain)"/>
    <property type="match status" value="1"/>
</dbReference>
<dbReference type="PANTHER" id="PTHR13217">
    <property type="entry name" value="PLECKSTRIN HOMOLOGY DOMAIN-CONTAINING FAMILY G MEMBER 7"/>
    <property type="match status" value="1"/>
</dbReference>
<evidence type="ECO:0000259" key="4">
    <source>
        <dbReference type="PROSITE" id="PS50010"/>
    </source>
</evidence>
<dbReference type="GO" id="GO:0007266">
    <property type="term" value="P:Rho protein signal transduction"/>
    <property type="evidence" value="ECO:0007669"/>
    <property type="project" value="TreeGrafter"/>
</dbReference>
<evidence type="ECO:0000313" key="6">
    <source>
        <dbReference type="Proteomes" id="UP000055024"/>
    </source>
</evidence>
<dbReference type="Pfam" id="PF00621">
    <property type="entry name" value="RhoGEF"/>
    <property type="match status" value="1"/>
</dbReference>
<evidence type="ECO:0000259" key="3">
    <source>
        <dbReference type="PROSITE" id="PS50003"/>
    </source>
</evidence>
<dbReference type="STRING" id="268475.A0A0V1GZZ0"/>
<dbReference type="SUPFAM" id="SSF50729">
    <property type="entry name" value="PH domain-like"/>
    <property type="match status" value="1"/>
</dbReference>
<keyword evidence="6" id="KW-1185">Reference proteome</keyword>
<dbReference type="InterPro" id="IPR001849">
    <property type="entry name" value="PH_domain"/>
</dbReference>
<keyword evidence="2" id="KW-0472">Membrane</keyword>
<name>A0A0V1GZZ0_9BILA</name>
<feature type="transmembrane region" description="Helical" evidence="2">
    <location>
        <begin position="341"/>
        <end position="366"/>
    </location>
</feature>
<protein>
    <submittedName>
        <fullName evidence="5">Pleckstrin homology domain-containing family G member 7</fullName>
    </submittedName>
</protein>
<feature type="domain" description="PH" evidence="3">
    <location>
        <begin position="522"/>
        <end position="630"/>
    </location>
</feature>
<feature type="region of interest" description="Disordered" evidence="1">
    <location>
        <begin position="651"/>
        <end position="690"/>
    </location>
</feature>
<dbReference type="GO" id="GO:0005085">
    <property type="term" value="F:guanyl-nucleotide exchange factor activity"/>
    <property type="evidence" value="ECO:0007669"/>
    <property type="project" value="InterPro"/>
</dbReference>
<dbReference type="Gene3D" id="1.20.900.10">
    <property type="entry name" value="Dbl homology (DH) domain"/>
    <property type="match status" value="1"/>
</dbReference>
<proteinExistence type="predicted"/>
<keyword evidence="2" id="KW-0812">Transmembrane</keyword>
<dbReference type="PROSITE" id="PS50010">
    <property type="entry name" value="DH_2"/>
    <property type="match status" value="1"/>
</dbReference>
<evidence type="ECO:0000256" key="1">
    <source>
        <dbReference type="SAM" id="MobiDB-lite"/>
    </source>
</evidence>
<feature type="non-terminal residue" evidence="5">
    <location>
        <position position="1"/>
    </location>
</feature>
<dbReference type="InterPro" id="IPR000219">
    <property type="entry name" value="DH_dom"/>
</dbReference>
<sequence length="690" mass="79806">LAACALPDVCQCRSGRLFIACLQKLTNRNFYICFYRSMCASLNELVNKPYESGNSYMMPIVQWHSGVLDENSDGARANDEEDIQNVELPPAVLSRRDALVPEDRKVIERSDSASDANSSSCNSISGDNSLFVSQRIMLRNELRLFHLAISQREIIRAGLQKSSNSLQKFGTGDEDLSKSKSPWIFKRLYDWSQRAKAREIIRRVRQALDSQDSEYVNEKLQSFLNKNWTCLYGDEWIVLEPQLQKRLQAMWELFHSELIFLYQRLLIVRNVFKEPLKKCQVDGDFLAVEPDILFGNLEEICQISYGFCNEFLHLLIKSKEKNCFGSIKIIGTLLTRVRVLLLVRIVVLWVTLFVGFSFLLFAFQFFKNASIVDAYHTYCVNYKTALEYLENLRKTDDRFAILEKVCTGDLRCKRLQLEDFLISPLQRITRLPILIREVLKFTKDEQEIEILQTILDTIQESLQSIDESIKWLHNFERLQELQRQLIWPTLTEMDSKAYIPEILRETVSRQFCESSIAHPNRQLMHEGLLYCIENQKPSEVYLFLFNDMLLKANPENWAGNACKFVVQHQPVPLDSCVFCDIGPKDSKDVKHAFALLHVTRFSQLIALYTLHAPTKECKETWIRKFQDCVSTIELIHRRSFSQCSISSRAVANRSPTPSDASYKDCLSQIGNSESPRSISQQNISNQPNQP</sequence>
<dbReference type="Gene3D" id="2.30.29.30">
    <property type="entry name" value="Pleckstrin-homology domain (PH domain)/Phosphotyrosine-binding domain (PTB)"/>
    <property type="match status" value="1"/>
</dbReference>
<evidence type="ECO:0000313" key="5">
    <source>
        <dbReference type="EMBL" id="KRZ03610.1"/>
    </source>
</evidence>
<dbReference type="PANTHER" id="PTHR13217:SF6">
    <property type="entry name" value="PLECKSTRIN HOMOLOGY DOMAIN-CONTAINING FAMILY G MEMBER 7"/>
    <property type="match status" value="1"/>
</dbReference>
<dbReference type="InterPro" id="IPR011993">
    <property type="entry name" value="PH-like_dom_sf"/>
</dbReference>
<dbReference type="Pfam" id="PF22697">
    <property type="entry name" value="SOS1_NGEF_PH"/>
    <property type="match status" value="1"/>
</dbReference>
<dbReference type="AlphaFoldDB" id="A0A0V1GZZ0"/>
<dbReference type="InterPro" id="IPR040181">
    <property type="entry name" value="PKHG5/7"/>
</dbReference>
<dbReference type="InterPro" id="IPR055251">
    <property type="entry name" value="SOS1_NGEF_PH"/>
</dbReference>
<feature type="compositionally biased region" description="Low complexity" evidence="1">
    <location>
        <begin position="674"/>
        <end position="690"/>
    </location>
</feature>
<accession>A0A0V1GZZ0</accession>
<keyword evidence="2" id="KW-1133">Transmembrane helix</keyword>
<dbReference type="PROSITE" id="PS50003">
    <property type="entry name" value="PH_DOMAIN"/>
    <property type="match status" value="1"/>
</dbReference>
<dbReference type="EMBL" id="JYDP01000188">
    <property type="protein sequence ID" value="KRZ03610.1"/>
    <property type="molecule type" value="Genomic_DNA"/>
</dbReference>
<reference evidence="5 6" key="1">
    <citation type="submission" date="2015-01" db="EMBL/GenBank/DDBJ databases">
        <title>Evolution of Trichinella species and genotypes.</title>
        <authorList>
            <person name="Korhonen P.K."/>
            <person name="Edoardo P."/>
            <person name="Giuseppe L.R."/>
            <person name="Gasser R.B."/>
        </authorList>
    </citation>
    <scope>NUCLEOTIDE SEQUENCE [LARGE SCALE GENOMIC DNA]</scope>
    <source>
        <strain evidence="5">ISS1029</strain>
    </source>
</reference>
<comment type="caution">
    <text evidence="5">The sequence shown here is derived from an EMBL/GenBank/DDBJ whole genome shotgun (WGS) entry which is preliminary data.</text>
</comment>
<evidence type="ECO:0000256" key="2">
    <source>
        <dbReference type="SAM" id="Phobius"/>
    </source>
</evidence>
<dbReference type="InterPro" id="IPR035899">
    <property type="entry name" value="DBL_dom_sf"/>
</dbReference>
<gene>
    <name evidence="5" type="primary">PLEKHG7</name>
    <name evidence="5" type="ORF">T11_4977</name>
</gene>
<dbReference type="Proteomes" id="UP000055024">
    <property type="component" value="Unassembled WGS sequence"/>
</dbReference>
<dbReference type="SMART" id="SM00233">
    <property type="entry name" value="PH"/>
    <property type="match status" value="1"/>
</dbReference>